<name>A0A0C9XKS0_9AGAR</name>
<feature type="region of interest" description="Disordered" evidence="1">
    <location>
        <begin position="74"/>
        <end position="141"/>
    </location>
</feature>
<organism evidence="2 3">
    <name type="scientific">Laccaria amethystina LaAM-08-1</name>
    <dbReference type="NCBI Taxonomy" id="1095629"/>
    <lineage>
        <taxon>Eukaryota</taxon>
        <taxon>Fungi</taxon>
        <taxon>Dikarya</taxon>
        <taxon>Basidiomycota</taxon>
        <taxon>Agaricomycotina</taxon>
        <taxon>Agaricomycetes</taxon>
        <taxon>Agaricomycetidae</taxon>
        <taxon>Agaricales</taxon>
        <taxon>Agaricineae</taxon>
        <taxon>Hydnangiaceae</taxon>
        <taxon>Laccaria</taxon>
    </lineage>
</organism>
<evidence type="ECO:0000313" key="3">
    <source>
        <dbReference type="Proteomes" id="UP000054477"/>
    </source>
</evidence>
<dbReference type="AlphaFoldDB" id="A0A0C9XKS0"/>
<reference evidence="3" key="2">
    <citation type="submission" date="2015-01" db="EMBL/GenBank/DDBJ databases">
        <title>Evolutionary Origins and Diversification of the Mycorrhizal Mutualists.</title>
        <authorList>
            <consortium name="DOE Joint Genome Institute"/>
            <consortium name="Mycorrhizal Genomics Consortium"/>
            <person name="Kohler A."/>
            <person name="Kuo A."/>
            <person name="Nagy L.G."/>
            <person name="Floudas D."/>
            <person name="Copeland A."/>
            <person name="Barry K.W."/>
            <person name="Cichocki N."/>
            <person name="Veneault-Fourrey C."/>
            <person name="LaButti K."/>
            <person name="Lindquist E.A."/>
            <person name="Lipzen A."/>
            <person name="Lundell T."/>
            <person name="Morin E."/>
            <person name="Murat C."/>
            <person name="Riley R."/>
            <person name="Ohm R."/>
            <person name="Sun H."/>
            <person name="Tunlid A."/>
            <person name="Henrissat B."/>
            <person name="Grigoriev I.V."/>
            <person name="Hibbett D.S."/>
            <person name="Martin F."/>
        </authorList>
    </citation>
    <scope>NUCLEOTIDE SEQUENCE [LARGE SCALE GENOMIC DNA]</scope>
    <source>
        <strain evidence="3">LaAM-08-1</strain>
    </source>
</reference>
<protein>
    <submittedName>
        <fullName evidence="2">Unplaced genomic scaffold K443scaffold_23, whole genome shotgun sequence</fullName>
    </submittedName>
</protein>
<sequence>MAKDSSQRYPSKSRSLLPNFFSKLPSTTPTQSISSLPLVPSTADSRGKTALGKHAIISPFVLLSKLNIESSIANTPSGHRTLPPLPEARTPASFSAVQDQPKSSAQQATLTTTPIDQSYGLASKPPENRQTAPKPGSSTKDILKLTGRSILTLTKRLPEIVDGNPVKMALGLVKLIIEIQQVRHGSSHCSPPDYRPRLWQAIWIPLNEG</sequence>
<gene>
    <name evidence="2" type="ORF">K443DRAFT_333921</name>
</gene>
<dbReference type="STRING" id="1095629.A0A0C9XKS0"/>
<feature type="compositionally biased region" description="Polar residues" evidence="1">
    <location>
        <begin position="7"/>
        <end position="16"/>
    </location>
</feature>
<dbReference type="Proteomes" id="UP000054477">
    <property type="component" value="Unassembled WGS sequence"/>
</dbReference>
<keyword evidence="3" id="KW-1185">Reference proteome</keyword>
<proteinExistence type="predicted"/>
<evidence type="ECO:0000256" key="1">
    <source>
        <dbReference type="SAM" id="MobiDB-lite"/>
    </source>
</evidence>
<dbReference type="EMBL" id="KN838558">
    <property type="protein sequence ID" value="KIK05626.1"/>
    <property type="molecule type" value="Genomic_DNA"/>
</dbReference>
<dbReference type="OrthoDB" id="3063246at2759"/>
<accession>A0A0C9XKS0</accession>
<feature type="compositionally biased region" description="Polar residues" evidence="1">
    <location>
        <begin position="128"/>
        <end position="140"/>
    </location>
</feature>
<evidence type="ECO:0000313" key="2">
    <source>
        <dbReference type="EMBL" id="KIK05626.1"/>
    </source>
</evidence>
<dbReference type="HOGENOM" id="CLU_1396538_0_0_1"/>
<reference evidence="2 3" key="1">
    <citation type="submission" date="2014-04" db="EMBL/GenBank/DDBJ databases">
        <authorList>
            <consortium name="DOE Joint Genome Institute"/>
            <person name="Kuo A."/>
            <person name="Kohler A."/>
            <person name="Nagy L.G."/>
            <person name="Floudas D."/>
            <person name="Copeland A."/>
            <person name="Barry K.W."/>
            <person name="Cichocki N."/>
            <person name="Veneault-Fourrey C."/>
            <person name="LaButti K."/>
            <person name="Lindquist E.A."/>
            <person name="Lipzen A."/>
            <person name="Lundell T."/>
            <person name="Morin E."/>
            <person name="Murat C."/>
            <person name="Sun H."/>
            <person name="Tunlid A."/>
            <person name="Henrissat B."/>
            <person name="Grigoriev I.V."/>
            <person name="Hibbett D.S."/>
            <person name="Martin F."/>
            <person name="Nordberg H.P."/>
            <person name="Cantor M.N."/>
            <person name="Hua S.X."/>
        </authorList>
    </citation>
    <scope>NUCLEOTIDE SEQUENCE [LARGE SCALE GENOMIC DNA]</scope>
    <source>
        <strain evidence="2 3">LaAM-08-1</strain>
    </source>
</reference>
<feature type="compositionally biased region" description="Polar residues" evidence="1">
    <location>
        <begin position="24"/>
        <end position="35"/>
    </location>
</feature>
<feature type="region of interest" description="Disordered" evidence="1">
    <location>
        <begin position="1"/>
        <end position="46"/>
    </location>
</feature>
<feature type="compositionally biased region" description="Polar residues" evidence="1">
    <location>
        <begin position="92"/>
        <end position="116"/>
    </location>
</feature>